<dbReference type="CDD" id="cd00093">
    <property type="entry name" value="HTH_XRE"/>
    <property type="match status" value="1"/>
</dbReference>
<evidence type="ECO:0000256" key="1">
    <source>
        <dbReference type="ARBA" id="ARBA00023125"/>
    </source>
</evidence>
<dbReference type="EMBL" id="NMUQ01000001">
    <property type="protein sequence ID" value="OXM15439.1"/>
    <property type="molecule type" value="Genomic_DNA"/>
</dbReference>
<sequence length="159" mass="18365">MDGIDFGTFLRDKRTRRGLTLSSLAEASGVSQTYITNVENGKRGAPSPEILKKLTEPLGVSYVELMVRAGYVTFDDWRHTKDGSLEDYDDWFYPEMLGFSREEWLNELVKIRSDIHHLLKMGPDEATYNGHRLTPEDKQRILDMLKVLLPQYQEPAKEK</sequence>
<dbReference type="GO" id="GO:0003677">
    <property type="term" value="F:DNA binding"/>
    <property type="evidence" value="ECO:0007669"/>
    <property type="project" value="UniProtKB-KW"/>
</dbReference>
<keyword evidence="1" id="KW-0238">DNA-binding</keyword>
<dbReference type="PANTHER" id="PTHR46797:SF1">
    <property type="entry name" value="METHYLPHOSPHONATE SYNTHASE"/>
    <property type="match status" value="1"/>
</dbReference>
<dbReference type="PROSITE" id="PS50943">
    <property type="entry name" value="HTH_CROC1"/>
    <property type="match status" value="1"/>
</dbReference>
<reference evidence="3 4" key="1">
    <citation type="submission" date="2017-07" db="EMBL/GenBank/DDBJ databases">
        <title>Paenibacillus herberti R33 genome sequencing and assembly.</title>
        <authorList>
            <person name="Su W."/>
        </authorList>
    </citation>
    <scope>NUCLEOTIDE SEQUENCE [LARGE SCALE GENOMIC DNA]</scope>
    <source>
        <strain evidence="3 4">R33</strain>
    </source>
</reference>
<comment type="caution">
    <text evidence="3">The sequence shown here is derived from an EMBL/GenBank/DDBJ whole genome shotgun (WGS) entry which is preliminary data.</text>
</comment>
<dbReference type="InterPro" id="IPR010982">
    <property type="entry name" value="Lambda_DNA-bd_dom_sf"/>
</dbReference>
<name>A0A229P0M7_9BACL</name>
<dbReference type="Proteomes" id="UP000215145">
    <property type="component" value="Unassembled WGS sequence"/>
</dbReference>
<dbReference type="GO" id="GO:0003700">
    <property type="term" value="F:DNA-binding transcription factor activity"/>
    <property type="evidence" value="ECO:0007669"/>
    <property type="project" value="TreeGrafter"/>
</dbReference>
<gene>
    <name evidence="3" type="ORF">CGZ75_01475</name>
</gene>
<dbReference type="Pfam" id="PF01381">
    <property type="entry name" value="HTH_3"/>
    <property type="match status" value="1"/>
</dbReference>
<dbReference type="SUPFAM" id="SSF47413">
    <property type="entry name" value="lambda repressor-like DNA-binding domains"/>
    <property type="match status" value="1"/>
</dbReference>
<dbReference type="InterPro" id="IPR001387">
    <property type="entry name" value="Cro/C1-type_HTH"/>
</dbReference>
<dbReference type="PANTHER" id="PTHR46797">
    <property type="entry name" value="HTH-TYPE TRANSCRIPTIONAL REGULATOR"/>
    <property type="match status" value="1"/>
</dbReference>
<proteinExistence type="predicted"/>
<dbReference type="RefSeq" id="WP_089522486.1">
    <property type="nucleotide sequence ID" value="NZ_NMUQ01000001.1"/>
</dbReference>
<evidence type="ECO:0000313" key="4">
    <source>
        <dbReference type="Proteomes" id="UP000215145"/>
    </source>
</evidence>
<dbReference type="AlphaFoldDB" id="A0A229P0M7"/>
<dbReference type="GO" id="GO:0005829">
    <property type="term" value="C:cytosol"/>
    <property type="evidence" value="ECO:0007669"/>
    <property type="project" value="TreeGrafter"/>
</dbReference>
<feature type="domain" description="HTH cro/C1-type" evidence="2">
    <location>
        <begin position="10"/>
        <end position="65"/>
    </location>
</feature>
<evidence type="ECO:0000313" key="3">
    <source>
        <dbReference type="EMBL" id="OXM15439.1"/>
    </source>
</evidence>
<accession>A0A229P0M7</accession>
<protein>
    <recommendedName>
        <fullName evidence="2">HTH cro/C1-type domain-containing protein</fullName>
    </recommendedName>
</protein>
<keyword evidence="4" id="KW-1185">Reference proteome</keyword>
<dbReference type="Gene3D" id="1.10.260.40">
    <property type="entry name" value="lambda repressor-like DNA-binding domains"/>
    <property type="match status" value="1"/>
</dbReference>
<organism evidence="3 4">
    <name type="scientific">Paenibacillus herberti</name>
    <dbReference type="NCBI Taxonomy" id="1619309"/>
    <lineage>
        <taxon>Bacteria</taxon>
        <taxon>Bacillati</taxon>
        <taxon>Bacillota</taxon>
        <taxon>Bacilli</taxon>
        <taxon>Bacillales</taxon>
        <taxon>Paenibacillaceae</taxon>
        <taxon>Paenibacillus</taxon>
    </lineage>
</organism>
<dbReference type="InterPro" id="IPR050807">
    <property type="entry name" value="TransReg_Diox_bact_type"/>
</dbReference>
<dbReference type="SMART" id="SM00530">
    <property type="entry name" value="HTH_XRE"/>
    <property type="match status" value="1"/>
</dbReference>
<evidence type="ECO:0000259" key="2">
    <source>
        <dbReference type="PROSITE" id="PS50943"/>
    </source>
</evidence>
<dbReference type="OrthoDB" id="9812960at2"/>